<dbReference type="AlphaFoldDB" id="A0A1H4ERA3"/>
<dbReference type="EMBL" id="FNQM01000015">
    <property type="protein sequence ID" value="SEA87624.1"/>
    <property type="molecule type" value="Genomic_DNA"/>
</dbReference>
<dbReference type="Proteomes" id="UP000198703">
    <property type="component" value="Unassembled WGS sequence"/>
</dbReference>
<dbReference type="GO" id="GO:0003697">
    <property type="term" value="F:single-stranded DNA binding"/>
    <property type="evidence" value="ECO:0007669"/>
    <property type="project" value="InterPro"/>
</dbReference>
<evidence type="ECO:0000313" key="4">
    <source>
        <dbReference type="Proteomes" id="UP000198703"/>
    </source>
</evidence>
<dbReference type="InterPro" id="IPR041459">
    <property type="entry name" value="MPTase-PolyVal"/>
</dbReference>
<dbReference type="OrthoDB" id="9792687at2"/>
<proteinExistence type="predicted"/>
<evidence type="ECO:0000313" key="3">
    <source>
        <dbReference type="EMBL" id="SEA87624.1"/>
    </source>
</evidence>
<feature type="domain" description="N-terminal" evidence="1">
    <location>
        <begin position="24"/>
        <end position="153"/>
    </location>
</feature>
<organism evidence="3 4">
    <name type="scientific">Rubrimonas cliftonensis</name>
    <dbReference type="NCBI Taxonomy" id="89524"/>
    <lineage>
        <taxon>Bacteria</taxon>
        <taxon>Pseudomonadati</taxon>
        <taxon>Pseudomonadota</taxon>
        <taxon>Alphaproteobacteria</taxon>
        <taxon>Rhodobacterales</taxon>
        <taxon>Paracoccaceae</taxon>
        <taxon>Rubrimonas</taxon>
    </lineage>
</organism>
<name>A0A1H4ERA3_9RHOB</name>
<feature type="domain" description="Polyvalent protein metallopeptidase" evidence="2">
    <location>
        <begin position="188"/>
        <end position="311"/>
    </location>
</feature>
<evidence type="ECO:0000259" key="2">
    <source>
        <dbReference type="Pfam" id="PF18818"/>
    </source>
</evidence>
<protein>
    <submittedName>
        <fullName evidence="3">Antirestriction protein ArdC</fullName>
    </submittedName>
</protein>
<dbReference type="STRING" id="89524.SAMN05444370_11561"/>
<dbReference type="PIRSF" id="PIRSF037112">
    <property type="entry name" value="Antirestriction_ArdC"/>
    <property type="match status" value="1"/>
</dbReference>
<sequence>MPLDAARRRAPRRAFTPDPSLRRDIAQEITDQIIALLEAGGELPWRKPWTCAGGGLPLRHDGTPYRGINVFLLGLRAMAQGHASPYWMSYNQAVQLGGQVRKGEKSTTVVYYGVARDKRADDAGDRAGRSGVDGDNGGEDGGAYRFLKHFAAFNADQVDGLPARYHPERDLDEDAGARPIAALQEITDAMRDGLGVGFQSGGDRACYIRALDAIHMPKIRRFHDAEKYYAVMIHEMAHATEHPKRLAIDYGDKCFGNEAYALGELYAELVASLLGAHLCFAPTHIEDHAAYVQSWLKVLRGDKRFILKAAADAQRGADYLLQAAQDCKAAP</sequence>
<dbReference type="InterPro" id="IPR017113">
    <property type="entry name" value="Antirestriction_ArdC"/>
</dbReference>
<accession>A0A1H4ERA3</accession>
<reference evidence="3 4" key="1">
    <citation type="submission" date="2016-10" db="EMBL/GenBank/DDBJ databases">
        <authorList>
            <person name="de Groot N.N."/>
        </authorList>
    </citation>
    <scope>NUCLEOTIDE SEQUENCE [LARGE SCALE GENOMIC DNA]</scope>
    <source>
        <strain evidence="3 4">DSM 15345</strain>
    </source>
</reference>
<gene>
    <name evidence="3" type="ORF">SAMN05444370_11561</name>
</gene>
<dbReference type="InterPro" id="IPR013610">
    <property type="entry name" value="ArdC_N"/>
</dbReference>
<keyword evidence="4" id="KW-1185">Reference proteome</keyword>
<dbReference type="Pfam" id="PF08401">
    <property type="entry name" value="ArdcN"/>
    <property type="match status" value="1"/>
</dbReference>
<dbReference type="RefSeq" id="WP_093255447.1">
    <property type="nucleotide sequence ID" value="NZ_FNQM01000015.1"/>
</dbReference>
<evidence type="ECO:0000259" key="1">
    <source>
        <dbReference type="Pfam" id="PF08401"/>
    </source>
</evidence>
<dbReference type="Pfam" id="PF18818">
    <property type="entry name" value="MPTase-PolyVal"/>
    <property type="match status" value="1"/>
</dbReference>